<dbReference type="Proteomes" id="UP001432075">
    <property type="component" value="Chromosome"/>
</dbReference>
<protein>
    <submittedName>
        <fullName evidence="2">Uncharacterized protein</fullName>
    </submittedName>
</protein>
<gene>
    <name evidence="2" type="ORF">OHU17_00125</name>
</gene>
<reference evidence="2" key="1">
    <citation type="submission" date="2022-10" db="EMBL/GenBank/DDBJ databases">
        <title>The complete genomes of actinobacterial strains from the NBC collection.</title>
        <authorList>
            <person name="Joergensen T.S."/>
            <person name="Alvarez Arevalo M."/>
            <person name="Sterndorff E.B."/>
            <person name="Faurdal D."/>
            <person name="Vuksanovic O."/>
            <person name="Mourched A.-S."/>
            <person name="Charusanti P."/>
            <person name="Shaw S."/>
            <person name="Blin K."/>
            <person name="Weber T."/>
        </authorList>
    </citation>
    <scope>NUCLEOTIDE SEQUENCE</scope>
    <source>
        <strain evidence="2">NBC_00283</strain>
    </source>
</reference>
<name>A0ABZ1RC84_9ACTN</name>
<evidence type="ECO:0000256" key="1">
    <source>
        <dbReference type="SAM" id="MobiDB-lite"/>
    </source>
</evidence>
<evidence type="ECO:0000313" key="2">
    <source>
        <dbReference type="EMBL" id="WUO44351.1"/>
    </source>
</evidence>
<dbReference type="RefSeq" id="WP_328774809.1">
    <property type="nucleotide sequence ID" value="NZ_CP108057.1"/>
</dbReference>
<feature type="region of interest" description="Disordered" evidence="1">
    <location>
        <begin position="58"/>
        <end position="86"/>
    </location>
</feature>
<sequence>MDEALDLLDALLDGVSEPRLKLISADEGRALMVLLGQLDDAGLPEDIRRAAAEMRFRLGSRLTSPSPEPSPVGRAATAPPARRRPW</sequence>
<dbReference type="EMBL" id="CP108057">
    <property type="protein sequence ID" value="WUO44351.1"/>
    <property type="molecule type" value="Genomic_DNA"/>
</dbReference>
<keyword evidence="3" id="KW-1185">Reference proteome</keyword>
<proteinExistence type="predicted"/>
<accession>A0ABZ1RC84</accession>
<evidence type="ECO:0000313" key="3">
    <source>
        <dbReference type="Proteomes" id="UP001432075"/>
    </source>
</evidence>
<organism evidence="2 3">
    <name type="scientific">Streptomyces goshikiensis</name>
    <dbReference type="NCBI Taxonomy" id="1942"/>
    <lineage>
        <taxon>Bacteria</taxon>
        <taxon>Bacillati</taxon>
        <taxon>Actinomycetota</taxon>
        <taxon>Actinomycetes</taxon>
        <taxon>Kitasatosporales</taxon>
        <taxon>Streptomycetaceae</taxon>
        <taxon>Streptomyces</taxon>
    </lineage>
</organism>